<dbReference type="EMBL" id="GFDF01006064">
    <property type="protein sequence ID" value="JAV08020.1"/>
    <property type="molecule type" value="Transcribed_RNA"/>
</dbReference>
<proteinExistence type="predicted"/>
<keyword evidence="1" id="KW-0812">Transmembrane</keyword>
<organism evidence="2">
    <name type="scientific">Nyssomyia neivai</name>
    <dbReference type="NCBI Taxonomy" id="330878"/>
    <lineage>
        <taxon>Eukaryota</taxon>
        <taxon>Metazoa</taxon>
        <taxon>Ecdysozoa</taxon>
        <taxon>Arthropoda</taxon>
        <taxon>Hexapoda</taxon>
        <taxon>Insecta</taxon>
        <taxon>Pterygota</taxon>
        <taxon>Neoptera</taxon>
        <taxon>Endopterygota</taxon>
        <taxon>Diptera</taxon>
        <taxon>Nematocera</taxon>
        <taxon>Psychodoidea</taxon>
        <taxon>Psychodidae</taxon>
        <taxon>Nyssomyia</taxon>
    </lineage>
</organism>
<reference evidence="2" key="1">
    <citation type="submission" date="2016-12" db="EMBL/GenBank/DDBJ databases">
        <title>An insight into the sialome and mialome of the sand fly, Nyssomyia neivai.</title>
        <authorList>
            <person name="Sebastian V."/>
            <person name="Goulart T.M."/>
            <person name="Oliveira W."/>
            <person name="Calvo E."/>
            <person name="Oliveira L.F."/>
            <person name="Pinto M.C."/>
            <person name="Rosselino A.M."/>
            <person name="Ribeiro J.M."/>
        </authorList>
    </citation>
    <scope>NUCLEOTIDE SEQUENCE</scope>
</reference>
<feature type="transmembrane region" description="Helical" evidence="1">
    <location>
        <begin position="21"/>
        <end position="44"/>
    </location>
</feature>
<evidence type="ECO:0000313" key="2">
    <source>
        <dbReference type="EMBL" id="JAV08020.1"/>
    </source>
</evidence>
<dbReference type="AlphaFoldDB" id="A0A1L8DNV4"/>
<keyword evidence="1" id="KW-0472">Membrane</keyword>
<sequence length="74" mass="8880">MHAPKCHNVSTLARVLSRKRCLVLMLVLRYSLLLRTILRCHILYRRWIKLVLRNFQLVPWRTGAWSRTANLHCI</sequence>
<evidence type="ECO:0000256" key="1">
    <source>
        <dbReference type="SAM" id="Phobius"/>
    </source>
</evidence>
<protein>
    <submittedName>
        <fullName evidence="2">Putative secreted protein</fullName>
    </submittedName>
</protein>
<accession>A0A1L8DNV4</accession>
<keyword evidence="1" id="KW-1133">Transmembrane helix</keyword>
<name>A0A1L8DNV4_9DIPT</name>